<dbReference type="PANTHER" id="PTHR35272:SF3">
    <property type="entry name" value="THIOL:DISULFIDE INTERCHANGE PROTEIN DSBC"/>
    <property type="match status" value="1"/>
</dbReference>
<evidence type="ECO:0000256" key="1">
    <source>
        <dbReference type="ARBA" id="ARBA00004418"/>
    </source>
</evidence>
<dbReference type="Pfam" id="PF10411">
    <property type="entry name" value="DsbC_N"/>
    <property type="match status" value="1"/>
</dbReference>
<dbReference type="InterPro" id="IPR018950">
    <property type="entry name" value="DiS-bond_isomerase_DsbC/G_N"/>
</dbReference>
<dbReference type="PANTHER" id="PTHR35272">
    <property type="entry name" value="THIOL:DISULFIDE INTERCHANGE PROTEIN DSBC-RELATED"/>
    <property type="match status" value="1"/>
</dbReference>
<evidence type="ECO:0000313" key="11">
    <source>
        <dbReference type="Proteomes" id="UP001139095"/>
    </source>
</evidence>
<keyword evidence="5" id="KW-1015">Disulfide bond</keyword>
<comment type="caution">
    <text evidence="10">The sequence shown here is derived from an EMBL/GenBank/DDBJ whole genome shotgun (WGS) entry which is preliminary data.</text>
</comment>
<evidence type="ECO:0000259" key="9">
    <source>
        <dbReference type="Pfam" id="PF13098"/>
    </source>
</evidence>
<evidence type="ECO:0000256" key="3">
    <source>
        <dbReference type="ARBA" id="ARBA00022729"/>
    </source>
</evidence>
<reference evidence="10" key="1">
    <citation type="submission" date="2021-10" db="EMBL/GenBank/DDBJ databases">
        <title>Marinomonas pontica sp. nov., isolated from the Black Sea.</title>
        <authorList>
            <person name="Zhao L.-H."/>
            <person name="Xue J.-H."/>
        </authorList>
    </citation>
    <scope>NUCLEOTIDE SEQUENCE</scope>
    <source>
        <strain evidence="10">E8</strain>
    </source>
</reference>
<accession>A0A9X1IPH4</accession>
<evidence type="ECO:0000256" key="4">
    <source>
        <dbReference type="ARBA" id="ARBA00022764"/>
    </source>
</evidence>
<dbReference type="Pfam" id="PF13098">
    <property type="entry name" value="Thioredoxin_2"/>
    <property type="match status" value="1"/>
</dbReference>
<keyword evidence="6 7" id="KW-0676">Redox-active center</keyword>
<dbReference type="InterPro" id="IPR033954">
    <property type="entry name" value="DiS-bond_Isoase_DsbC/G"/>
</dbReference>
<feature type="domain" description="Disulphide bond isomerase DsbC/G N-terminal" evidence="8">
    <location>
        <begin position="28"/>
        <end position="80"/>
    </location>
</feature>
<dbReference type="SUPFAM" id="SSF52833">
    <property type="entry name" value="Thioredoxin-like"/>
    <property type="match status" value="1"/>
</dbReference>
<evidence type="ECO:0000256" key="5">
    <source>
        <dbReference type="ARBA" id="ARBA00023157"/>
    </source>
</evidence>
<keyword evidence="4 7" id="KW-0574">Periplasm</keyword>
<dbReference type="AlphaFoldDB" id="A0A9X1IPH4"/>
<feature type="domain" description="Thioredoxin-like fold" evidence="9">
    <location>
        <begin position="111"/>
        <end position="223"/>
    </location>
</feature>
<organism evidence="10 11">
    <name type="scientific">Marinomonas algarum</name>
    <dbReference type="NCBI Taxonomy" id="2883105"/>
    <lineage>
        <taxon>Bacteria</taxon>
        <taxon>Pseudomonadati</taxon>
        <taxon>Pseudomonadota</taxon>
        <taxon>Gammaproteobacteria</taxon>
        <taxon>Oceanospirillales</taxon>
        <taxon>Oceanospirillaceae</taxon>
        <taxon>Marinomonas</taxon>
    </lineage>
</organism>
<dbReference type="RefSeq" id="WP_226754995.1">
    <property type="nucleotide sequence ID" value="NZ_JAJATW010000019.1"/>
</dbReference>
<gene>
    <name evidence="10" type="ORF">LG368_12165</name>
</gene>
<dbReference type="InterPro" id="IPR009094">
    <property type="entry name" value="DiS-bond_isomerase_DsbC/G_N_sf"/>
</dbReference>
<evidence type="ECO:0000313" key="10">
    <source>
        <dbReference type="EMBL" id="MCB5162649.1"/>
    </source>
</evidence>
<feature type="chain" id="PRO_5041020224" description="Thiol:disulfide interchange protein" evidence="7">
    <location>
        <begin position="23"/>
        <end position="235"/>
    </location>
</feature>
<dbReference type="InterPro" id="IPR051470">
    <property type="entry name" value="Thiol:disulfide_interchange"/>
</dbReference>
<dbReference type="SUPFAM" id="SSF54423">
    <property type="entry name" value="DsbC/DsbG N-terminal domain-like"/>
    <property type="match status" value="1"/>
</dbReference>
<keyword evidence="11" id="KW-1185">Reference proteome</keyword>
<comment type="subcellular location">
    <subcellularLocation>
        <location evidence="1 7">Periplasm</location>
    </subcellularLocation>
</comment>
<dbReference type="Gene3D" id="3.10.450.70">
    <property type="entry name" value="Disulphide bond isomerase, DsbC/G, N-terminal"/>
    <property type="match status" value="1"/>
</dbReference>
<evidence type="ECO:0000256" key="7">
    <source>
        <dbReference type="RuleBase" id="RU364038"/>
    </source>
</evidence>
<evidence type="ECO:0000256" key="6">
    <source>
        <dbReference type="ARBA" id="ARBA00023284"/>
    </source>
</evidence>
<dbReference type="Gene3D" id="3.40.30.10">
    <property type="entry name" value="Glutaredoxin"/>
    <property type="match status" value="1"/>
</dbReference>
<dbReference type="Proteomes" id="UP001139095">
    <property type="component" value="Unassembled WGS sequence"/>
</dbReference>
<dbReference type="GO" id="GO:0042597">
    <property type="term" value="C:periplasmic space"/>
    <property type="evidence" value="ECO:0007669"/>
    <property type="project" value="UniProtKB-SubCell"/>
</dbReference>
<keyword evidence="3 7" id="KW-0732">Signal</keyword>
<protein>
    <recommendedName>
        <fullName evidence="7">Thiol:disulfide interchange protein</fullName>
    </recommendedName>
</protein>
<dbReference type="InterPro" id="IPR036249">
    <property type="entry name" value="Thioredoxin-like_sf"/>
</dbReference>
<evidence type="ECO:0000259" key="8">
    <source>
        <dbReference type="Pfam" id="PF10411"/>
    </source>
</evidence>
<comment type="similarity">
    <text evidence="2 7">Belongs to the thioredoxin family. DsbC subfamily.</text>
</comment>
<proteinExistence type="inferred from homology"/>
<dbReference type="EMBL" id="JAJATW010000019">
    <property type="protein sequence ID" value="MCB5162649.1"/>
    <property type="molecule type" value="Genomic_DNA"/>
</dbReference>
<comment type="function">
    <text evidence="7">Required for disulfide bond formation in some periplasmic proteins. Acts by transferring its disulfide bond to other proteins and is reduced in the process.</text>
</comment>
<name>A0A9X1IPH4_9GAMM</name>
<dbReference type="CDD" id="cd03020">
    <property type="entry name" value="DsbA_DsbC_DsbG"/>
    <property type="match status" value="1"/>
</dbReference>
<sequence length="235" mass="26418">MNKTLLKTIVSAAFFWSASAMSQVQLDLSKPQNTQLDAVISLPVESLKAVEANGEIMFMSENGRFVLRGQMYDIWNKKTLNSSAQIVDAVTRIHFDQMNTNFDNYNTFSIGSGEKQVVVFVDPTCSICHKMMKDAKWMGREYTFKFVVVPALGDKSDVLARKVFCAKDRQGALDDYMNHTLENVPQKEDCDTQGYDSTLMMAHLIDVKGVPFVVAPDGRYSTGKPANFKKWLEGK</sequence>
<dbReference type="InterPro" id="IPR012336">
    <property type="entry name" value="Thioredoxin-like_fold"/>
</dbReference>
<evidence type="ECO:0000256" key="2">
    <source>
        <dbReference type="ARBA" id="ARBA00009813"/>
    </source>
</evidence>
<feature type="signal peptide" evidence="7">
    <location>
        <begin position="1"/>
        <end position="22"/>
    </location>
</feature>